<evidence type="ECO:0000313" key="3">
    <source>
        <dbReference type="EMBL" id="MDC7692746.1"/>
    </source>
</evidence>
<sequence length="396" mass="43979">MTSHTESATKVISSQIIGLDVLRLVAATIVVLYHFGFWHFTAVDDTLINHIAPSAAATFMSLSHFGWVGVEIFFVISGYVIAYSAHNTTPQRFAWGRVLRLLPGVWICAPIAFVVYYLVFGRPLDELVPSLIRTLTLFPLFSAIDGVYWTLGIEVSFYVMIFIMLRQGWGRFIGTFAAVLGVISLLFWLTYFVLTTAFPSGIIYDLSNKAGGFRPFQLLLVQHGCFFALGIMLKTWRDSGFEVRQLSPMILPMLACWMEIVAQNGIIERASLLRLSPVPALALWTGAFALCAASLFFNEHLVVMFRRHLGSIRRVGLMTYPLYLIHNPVGLAAIIFALSFTNIYLALALGIAMAFVAALIVSLGIEPAIQTALRNKMPNLFGANKPSAPQNERDKE</sequence>
<reference evidence="3 4" key="1">
    <citation type="submission" date="2023-01" db="EMBL/GenBank/DDBJ databases">
        <title>Novel species of the genus Asticcacaulis isolated from rivers.</title>
        <authorList>
            <person name="Lu H."/>
        </authorList>
    </citation>
    <scope>NUCLEOTIDE SEQUENCE [LARGE SCALE GENOMIC DNA]</scope>
    <source>
        <strain evidence="3 4">DXS10W</strain>
    </source>
</reference>
<comment type="caution">
    <text evidence="3">The sequence shown here is derived from an EMBL/GenBank/DDBJ whole genome shotgun (WGS) entry which is preliminary data.</text>
</comment>
<dbReference type="InterPro" id="IPR002656">
    <property type="entry name" value="Acyl_transf_3_dom"/>
</dbReference>
<accession>A0ABT5I993</accession>
<dbReference type="EMBL" id="JAQQKW010000001">
    <property type="protein sequence ID" value="MDC7692746.1"/>
    <property type="molecule type" value="Genomic_DNA"/>
</dbReference>
<feature type="transmembrane region" description="Helical" evidence="1">
    <location>
        <begin position="317"/>
        <end position="337"/>
    </location>
</feature>
<feature type="transmembrane region" description="Helical" evidence="1">
    <location>
        <begin position="343"/>
        <end position="365"/>
    </location>
</feature>
<keyword evidence="3" id="KW-0012">Acyltransferase</keyword>
<feature type="transmembrane region" description="Helical" evidence="1">
    <location>
        <begin position="140"/>
        <end position="165"/>
    </location>
</feature>
<organism evidence="3 4">
    <name type="scientific">Asticcacaulis currens</name>
    <dbReference type="NCBI Taxonomy" id="2984210"/>
    <lineage>
        <taxon>Bacteria</taxon>
        <taxon>Pseudomonadati</taxon>
        <taxon>Pseudomonadota</taxon>
        <taxon>Alphaproteobacteria</taxon>
        <taxon>Caulobacterales</taxon>
        <taxon>Caulobacteraceae</taxon>
        <taxon>Asticcacaulis</taxon>
    </lineage>
</organism>
<dbReference type="Proteomes" id="UP001216595">
    <property type="component" value="Unassembled WGS sequence"/>
</dbReference>
<dbReference type="PANTHER" id="PTHR23028">
    <property type="entry name" value="ACETYLTRANSFERASE"/>
    <property type="match status" value="1"/>
</dbReference>
<proteinExistence type="predicted"/>
<feature type="transmembrane region" description="Helical" evidence="1">
    <location>
        <begin position="65"/>
        <end position="86"/>
    </location>
</feature>
<gene>
    <name evidence="3" type="ORF">PQU94_00460</name>
</gene>
<evidence type="ECO:0000256" key="1">
    <source>
        <dbReference type="SAM" id="Phobius"/>
    </source>
</evidence>
<keyword evidence="1" id="KW-0812">Transmembrane</keyword>
<keyword evidence="4" id="KW-1185">Reference proteome</keyword>
<protein>
    <submittedName>
        <fullName evidence="3">Acyltransferase</fullName>
    </submittedName>
</protein>
<feature type="transmembrane region" description="Helical" evidence="1">
    <location>
        <begin position="21"/>
        <end position="40"/>
    </location>
</feature>
<dbReference type="GO" id="GO:0016746">
    <property type="term" value="F:acyltransferase activity"/>
    <property type="evidence" value="ECO:0007669"/>
    <property type="project" value="UniProtKB-KW"/>
</dbReference>
<feature type="transmembrane region" description="Helical" evidence="1">
    <location>
        <begin position="98"/>
        <end position="120"/>
    </location>
</feature>
<feature type="transmembrane region" description="Helical" evidence="1">
    <location>
        <begin position="278"/>
        <end position="297"/>
    </location>
</feature>
<dbReference type="Pfam" id="PF01757">
    <property type="entry name" value="Acyl_transf_3"/>
    <property type="match status" value="1"/>
</dbReference>
<evidence type="ECO:0000313" key="4">
    <source>
        <dbReference type="Proteomes" id="UP001216595"/>
    </source>
</evidence>
<name>A0ABT5I993_9CAUL</name>
<feature type="transmembrane region" description="Helical" evidence="1">
    <location>
        <begin position="172"/>
        <end position="194"/>
    </location>
</feature>
<keyword evidence="1" id="KW-0472">Membrane</keyword>
<keyword evidence="3" id="KW-0808">Transferase</keyword>
<feature type="domain" description="Acyltransferase 3" evidence="2">
    <location>
        <begin position="17"/>
        <end position="362"/>
    </location>
</feature>
<dbReference type="InterPro" id="IPR050879">
    <property type="entry name" value="Acyltransferase_3"/>
</dbReference>
<dbReference type="RefSeq" id="WP_272739524.1">
    <property type="nucleotide sequence ID" value="NZ_JAQQKW010000001.1"/>
</dbReference>
<keyword evidence="1" id="KW-1133">Transmembrane helix</keyword>
<dbReference type="PANTHER" id="PTHR23028:SF53">
    <property type="entry name" value="ACYL_TRANSF_3 DOMAIN-CONTAINING PROTEIN"/>
    <property type="match status" value="1"/>
</dbReference>
<evidence type="ECO:0000259" key="2">
    <source>
        <dbReference type="Pfam" id="PF01757"/>
    </source>
</evidence>